<dbReference type="PRINTS" id="PR00413">
    <property type="entry name" value="HADHALOGNASE"/>
</dbReference>
<evidence type="ECO:0000256" key="10">
    <source>
        <dbReference type="HAMAP-Rule" id="MF_00495"/>
    </source>
</evidence>
<keyword evidence="9 10" id="KW-0119">Carbohydrate metabolism</keyword>
<dbReference type="GO" id="GO:0005829">
    <property type="term" value="C:cytosol"/>
    <property type="evidence" value="ECO:0007669"/>
    <property type="project" value="TreeGrafter"/>
</dbReference>
<dbReference type="NCBIfam" id="TIGR01549">
    <property type="entry name" value="HAD-SF-IA-v1"/>
    <property type="match status" value="1"/>
</dbReference>
<dbReference type="EMBL" id="CYSE01000013">
    <property type="protein sequence ID" value="CUH82437.1"/>
    <property type="molecule type" value="Genomic_DNA"/>
</dbReference>
<dbReference type="SUPFAM" id="SSF56784">
    <property type="entry name" value="HAD-like"/>
    <property type="match status" value="1"/>
</dbReference>
<accession>A0A0P1GL16</accession>
<comment type="catalytic activity">
    <reaction evidence="1 10">
        <text>2-phosphoglycolate + H2O = glycolate + phosphate</text>
        <dbReference type="Rhea" id="RHEA:14369"/>
        <dbReference type="ChEBI" id="CHEBI:15377"/>
        <dbReference type="ChEBI" id="CHEBI:29805"/>
        <dbReference type="ChEBI" id="CHEBI:43474"/>
        <dbReference type="ChEBI" id="CHEBI:58033"/>
        <dbReference type="EC" id="3.1.3.18"/>
    </reaction>
</comment>
<dbReference type="GO" id="GO:0046872">
    <property type="term" value="F:metal ion binding"/>
    <property type="evidence" value="ECO:0007669"/>
    <property type="project" value="UniProtKB-KW"/>
</dbReference>
<dbReference type="InterPro" id="IPR006439">
    <property type="entry name" value="HAD-SF_hydro_IA"/>
</dbReference>
<evidence type="ECO:0000256" key="4">
    <source>
        <dbReference type="ARBA" id="ARBA00006171"/>
    </source>
</evidence>
<dbReference type="GO" id="GO:0046295">
    <property type="term" value="P:glycolate biosynthetic process"/>
    <property type="evidence" value="ECO:0007669"/>
    <property type="project" value="UniProtKB-UniRule"/>
</dbReference>
<organism evidence="11 12">
    <name type="scientific">Tropicibacter naphthalenivorans</name>
    <dbReference type="NCBI Taxonomy" id="441103"/>
    <lineage>
        <taxon>Bacteria</taxon>
        <taxon>Pseudomonadati</taxon>
        <taxon>Pseudomonadota</taxon>
        <taxon>Alphaproteobacteria</taxon>
        <taxon>Rhodobacterales</taxon>
        <taxon>Roseobacteraceae</taxon>
        <taxon>Tropicibacter</taxon>
    </lineage>
</organism>
<dbReference type="NCBIfam" id="TIGR01449">
    <property type="entry name" value="PGP_bact"/>
    <property type="match status" value="1"/>
</dbReference>
<dbReference type="Proteomes" id="UP000054935">
    <property type="component" value="Unassembled WGS sequence"/>
</dbReference>
<dbReference type="Gene3D" id="1.10.150.240">
    <property type="entry name" value="Putative phosphatase, domain 2"/>
    <property type="match status" value="1"/>
</dbReference>
<dbReference type="InterPro" id="IPR036412">
    <property type="entry name" value="HAD-like_sf"/>
</dbReference>
<dbReference type="RefSeq" id="WP_083499964.1">
    <property type="nucleotide sequence ID" value="NZ_CYSE01000013.1"/>
</dbReference>
<dbReference type="EC" id="3.1.3.18" evidence="5 10"/>
<keyword evidence="7 10" id="KW-0378">Hydrolase</keyword>
<evidence type="ECO:0000256" key="9">
    <source>
        <dbReference type="ARBA" id="ARBA00023277"/>
    </source>
</evidence>
<dbReference type="GO" id="GO:0005975">
    <property type="term" value="P:carbohydrate metabolic process"/>
    <property type="evidence" value="ECO:0007669"/>
    <property type="project" value="InterPro"/>
</dbReference>
<keyword evidence="12" id="KW-1185">Reference proteome</keyword>
<dbReference type="HAMAP" id="MF_00495">
    <property type="entry name" value="GPH_hydrolase_bact"/>
    <property type="match status" value="1"/>
</dbReference>
<dbReference type="InterPro" id="IPR023198">
    <property type="entry name" value="PGP-like_dom2"/>
</dbReference>
<feature type="active site" description="Nucleophile" evidence="10">
    <location>
        <position position="7"/>
    </location>
</feature>
<reference evidence="11 12" key="1">
    <citation type="submission" date="2015-09" db="EMBL/GenBank/DDBJ databases">
        <authorList>
            <consortium name="Swine Surveillance"/>
        </authorList>
    </citation>
    <scope>NUCLEOTIDE SEQUENCE [LARGE SCALE GENOMIC DNA]</scope>
    <source>
        <strain evidence="11 12">CECT 7648</strain>
    </source>
</reference>
<dbReference type="Gene3D" id="3.40.50.1000">
    <property type="entry name" value="HAD superfamily/HAD-like"/>
    <property type="match status" value="1"/>
</dbReference>
<evidence type="ECO:0000313" key="12">
    <source>
        <dbReference type="Proteomes" id="UP000054935"/>
    </source>
</evidence>
<dbReference type="GO" id="GO:0008967">
    <property type="term" value="F:phosphoglycolate phosphatase activity"/>
    <property type="evidence" value="ECO:0007669"/>
    <property type="project" value="UniProtKB-UniRule"/>
</dbReference>
<gene>
    <name evidence="11" type="primary">cbbZC</name>
    <name evidence="11" type="ORF">TRN7648_03978</name>
</gene>
<dbReference type="SFLD" id="SFLDG01129">
    <property type="entry name" value="C1.5:_HAD__Beta-PGM__Phosphata"/>
    <property type="match status" value="1"/>
</dbReference>
<comment type="cofactor">
    <cofactor evidence="2 10">
        <name>Mg(2+)</name>
        <dbReference type="ChEBI" id="CHEBI:18420"/>
    </cofactor>
</comment>
<dbReference type="GO" id="GO:0006281">
    <property type="term" value="P:DNA repair"/>
    <property type="evidence" value="ECO:0007669"/>
    <property type="project" value="TreeGrafter"/>
</dbReference>
<keyword evidence="6 10" id="KW-0479">Metal-binding</keyword>
<dbReference type="STRING" id="441103.TRN7648_03978"/>
<proteinExistence type="inferred from homology"/>
<name>A0A0P1GL16_9RHOB</name>
<dbReference type="InterPro" id="IPR041492">
    <property type="entry name" value="HAD_2"/>
</dbReference>
<feature type="binding site" evidence="10">
    <location>
        <position position="164"/>
    </location>
    <ligand>
        <name>Mg(2+)</name>
        <dbReference type="ChEBI" id="CHEBI:18420"/>
    </ligand>
</feature>
<evidence type="ECO:0000313" key="11">
    <source>
        <dbReference type="EMBL" id="CUH82437.1"/>
    </source>
</evidence>
<evidence type="ECO:0000256" key="3">
    <source>
        <dbReference type="ARBA" id="ARBA00004818"/>
    </source>
</evidence>
<evidence type="ECO:0000256" key="5">
    <source>
        <dbReference type="ARBA" id="ARBA00013078"/>
    </source>
</evidence>
<comment type="pathway">
    <text evidence="3 10">Organic acid metabolism; glycolate biosynthesis; glycolate from 2-phosphoglycolate: step 1/1.</text>
</comment>
<evidence type="ECO:0000256" key="2">
    <source>
        <dbReference type="ARBA" id="ARBA00001946"/>
    </source>
</evidence>
<feature type="binding site" evidence="10">
    <location>
        <position position="9"/>
    </location>
    <ligand>
        <name>Mg(2+)</name>
        <dbReference type="ChEBI" id="CHEBI:18420"/>
    </ligand>
</feature>
<keyword evidence="8 10" id="KW-0460">Magnesium</keyword>
<feature type="binding site" evidence="10">
    <location>
        <position position="7"/>
    </location>
    <ligand>
        <name>Mg(2+)</name>
        <dbReference type="ChEBI" id="CHEBI:18420"/>
    </ligand>
</feature>
<dbReference type="SFLD" id="SFLDS00003">
    <property type="entry name" value="Haloacid_Dehalogenase"/>
    <property type="match status" value="1"/>
</dbReference>
<evidence type="ECO:0000256" key="8">
    <source>
        <dbReference type="ARBA" id="ARBA00022842"/>
    </source>
</evidence>
<dbReference type="PANTHER" id="PTHR43434:SF1">
    <property type="entry name" value="PHOSPHOGLYCOLATE PHOSPHATASE"/>
    <property type="match status" value="1"/>
</dbReference>
<evidence type="ECO:0000256" key="1">
    <source>
        <dbReference type="ARBA" id="ARBA00000830"/>
    </source>
</evidence>
<evidence type="ECO:0000256" key="6">
    <source>
        <dbReference type="ARBA" id="ARBA00022723"/>
    </source>
</evidence>
<dbReference type="InterPro" id="IPR023214">
    <property type="entry name" value="HAD_sf"/>
</dbReference>
<dbReference type="AlphaFoldDB" id="A0A0P1GL16"/>
<protein>
    <recommendedName>
        <fullName evidence="5 10">Phosphoglycolate phosphatase</fullName>
        <shortName evidence="10">PGP</shortName>
        <shortName evidence="10">PGPase</shortName>
        <ecNumber evidence="5 10">3.1.3.18</ecNumber>
    </recommendedName>
</protein>
<comment type="similarity">
    <text evidence="4 10">Belongs to the HAD-like hydrolase superfamily. CbbY/CbbZ/Gph/YieH family.</text>
</comment>
<dbReference type="UniPathway" id="UPA00865">
    <property type="reaction ID" value="UER00834"/>
</dbReference>
<dbReference type="InterPro" id="IPR050155">
    <property type="entry name" value="HAD-like_hydrolase_sf"/>
</dbReference>
<dbReference type="InterPro" id="IPR037512">
    <property type="entry name" value="PGPase_prok"/>
</dbReference>
<dbReference type="PANTHER" id="PTHR43434">
    <property type="entry name" value="PHOSPHOGLYCOLATE PHOSPHATASE"/>
    <property type="match status" value="1"/>
</dbReference>
<dbReference type="Pfam" id="PF13419">
    <property type="entry name" value="HAD_2"/>
    <property type="match status" value="1"/>
</dbReference>
<comment type="function">
    <text evidence="10">Specifically catalyzes the dephosphorylation of 2-phosphoglycolate. Is involved in the dissimilation of the intracellular 2-phosphoglycolate formed during the DNA repair of 3'-phosphoglycolate ends, a major class of DNA lesions induced by oxidative stress.</text>
</comment>
<sequence length="218" mass="23789">MARIVFDLDGTLIDSAPDIHLAVTRFLEEEGVATLDLPTITSFIGNGLPHLVRLVINATPLRIEHHARHTKRVMEHYDAVNGQLTRLYPGVRETLNVLQGQGHQLGLCTNKPSAPTRAILDEMGLIHFQAVVGGDSLPTRKPDPDPLNAAFAELGEGPEIYVGDSEVDAETARRAHVPFLLFTQGYRKSPVAELPHSATFDSFAELPDLVAQMMADTA</sequence>
<evidence type="ECO:0000256" key="7">
    <source>
        <dbReference type="ARBA" id="ARBA00022801"/>
    </source>
</evidence>
<dbReference type="OrthoDB" id="9793014at2"/>